<accession>A0A0G9MKV5</accession>
<dbReference type="PATRIC" id="fig|502682.8.peg.1385"/>
<dbReference type="Proteomes" id="UP000053070">
    <property type="component" value="Unassembled WGS sequence"/>
</dbReference>
<dbReference type="STRING" id="502682.BMF35_a0356"/>
<dbReference type="AlphaFoldDB" id="A0A0G9MKV5"/>
<dbReference type="EMBL" id="LBHC01000002">
    <property type="protein sequence ID" value="KLE31320.1"/>
    <property type="molecule type" value="Genomic_DNA"/>
</dbReference>
<evidence type="ECO:0000313" key="1">
    <source>
        <dbReference type="EMBL" id="KLE31320.1"/>
    </source>
</evidence>
<organism evidence="1 2">
    <name type="scientific">Aurantiacibacter gangjinensis</name>
    <dbReference type="NCBI Taxonomy" id="502682"/>
    <lineage>
        <taxon>Bacteria</taxon>
        <taxon>Pseudomonadati</taxon>
        <taxon>Pseudomonadota</taxon>
        <taxon>Alphaproteobacteria</taxon>
        <taxon>Sphingomonadales</taxon>
        <taxon>Erythrobacteraceae</taxon>
        <taxon>Aurantiacibacter</taxon>
    </lineage>
</organism>
<dbReference type="PANTHER" id="PTHR33639">
    <property type="entry name" value="THIOL-DISULFIDE OXIDOREDUCTASE DCC"/>
    <property type="match status" value="1"/>
</dbReference>
<dbReference type="InterPro" id="IPR007263">
    <property type="entry name" value="DCC1-like"/>
</dbReference>
<name>A0A0G9MKV5_9SPHN</name>
<dbReference type="GO" id="GO:0015035">
    <property type="term" value="F:protein-disulfide reductase activity"/>
    <property type="evidence" value="ECO:0007669"/>
    <property type="project" value="InterPro"/>
</dbReference>
<dbReference type="InterPro" id="IPR052927">
    <property type="entry name" value="DCC_oxidoreductase"/>
</dbReference>
<dbReference type="RefSeq" id="WP_047006672.1">
    <property type="nucleotide sequence ID" value="NZ_CP018097.1"/>
</dbReference>
<protein>
    <submittedName>
        <fullName evidence="1">Membrane protein</fullName>
    </submittedName>
</protein>
<evidence type="ECO:0000313" key="2">
    <source>
        <dbReference type="Proteomes" id="UP000053070"/>
    </source>
</evidence>
<gene>
    <name evidence="1" type="ORF">AAW01_06800</name>
</gene>
<comment type="caution">
    <text evidence="1">The sequence shown here is derived from an EMBL/GenBank/DDBJ whole genome shotgun (WGS) entry which is preliminary data.</text>
</comment>
<keyword evidence="2" id="KW-1185">Reference proteome</keyword>
<dbReference type="PANTHER" id="PTHR33639:SF2">
    <property type="entry name" value="DUF393 DOMAIN-CONTAINING PROTEIN"/>
    <property type="match status" value="1"/>
</dbReference>
<proteinExistence type="predicted"/>
<sequence length="141" mass="15886">MADPLAALEGGPVVVFDAECVLCSANALFILKRDTRRRFRLASMQGAAGSAIYRMLGIDPADPETMVVVDGAHVWRDSDGVLAIWRGLPWPWTWLAALGSMVPRILRDPVYRLIARNRYRLFGKRETCWMPDAKDMERVLP</sequence>
<dbReference type="Pfam" id="PF04134">
    <property type="entry name" value="DCC1-like"/>
    <property type="match status" value="1"/>
</dbReference>
<reference evidence="1 2" key="1">
    <citation type="submission" date="2015-04" db="EMBL/GenBank/DDBJ databases">
        <title>The draft genome sequence of Erythrobacr gangjinensis K7-2.</title>
        <authorList>
            <person name="Zhuang L."/>
            <person name="Liu Y."/>
            <person name="Shao Z."/>
        </authorList>
    </citation>
    <scope>NUCLEOTIDE SEQUENCE [LARGE SCALE GENOMIC DNA]</scope>
    <source>
        <strain evidence="1 2">K7-2</strain>
    </source>
</reference>